<feature type="non-terminal residue" evidence="1">
    <location>
        <position position="1"/>
    </location>
</feature>
<accession>A0A382GXN5</accession>
<sequence>VFLRGLIWRERRDGLIIAVCMNTRAPNVLLFLLLFGGPEGQRDSVSGVVGKKGICVILYRNPAFIRGLPKVYSFHLFYQKQAWFPTYL</sequence>
<evidence type="ECO:0000313" key="1">
    <source>
        <dbReference type="EMBL" id="SVB79856.1"/>
    </source>
</evidence>
<protein>
    <submittedName>
        <fullName evidence="1">Uncharacterized protein</fullName>
    </submittedName>
</protein>
<organism evidence="1">
    <name type="scientific">marine metagenome</name>
    <dbReference type="NCBI Taxonomy" id="408172"/>
    <lineage>
        <taxon>unclassified sequences</taxon>
        <taxon>metagenomes</taxon>
        <taxon>ecological metagenomes</taxon>
    </lineage>
</organism>
<dbReference type="AlphaFoldDB" id="A0A382GXN5"/>
<name>A0A382GXN5_9ZZZZ</name>
<gene>
    <name evidence="1" type="ORF">METZ01_LOCUS232710</name>
</gene>
<reference evidence="1" key="1">
    <citation type="submission" date="2018-05" db="EMBL/GenBank/DDBJ databases">
        <authorList>
            <person name="Lanie J.A."/>
            <person name="Ng W.-L."/>
            <person name="Kazmierczak K.M."/>
            <person name="Andrzejewski T.M."/>
            <person name="Davidsen T.M."/>
            <person name="Wayne K.J."/>
            <person name="Tettelin H."/>
            <person name="Glass J.I."/>
            <person name="Rusch D."/>
            <person name="Podicherti R."/>
            <person name="Tsui H.-C.T."/>
            <person name="Winkler M.E."/>
        </authorList>
    </citation>
    <scope>NUCLEOTIDE SEQUENCE</scope>
</reference>
<dbReference type="EMBL" id="UINC01058041">
    <property type="protein sequence ID" value="SVB79856.1"/>
    <property type="molecule type" value="Genomic_DNA"/>
</dbReference>
<proteinExistence type="predicted"/>